<feature type="compositionally biased region" description="Polar residues" evidence="1">
    <location>
        <begin position="7"/>
        <end position="30"/>
    </location>
</feature>
<feature type="compositionally biased region" description="Low complexity" evidence="1">
    <location>
        <begin position="110"/>
        <end position="119"/>
    </location>
</feature>
<dbReference type="Proteomes" id="UP000054248">
    <property type="component" value="Unassembled WGS sequence"/>
</dbReference>
<name>A0A0C3QKF0_9AGAM</name>
<feature type="compositionally biased region" description="Polar residues" evidence="1">
    <location>
        <begin position="753"/>
        <end position="765"/>
    </location>
</feature>
<feature type="region of interest" description="Disordered" evidence="1">
    <location>
        <begin position="1"/>
        <end position="68"/>
    </location>
</feature>
<sequence>MPRNVAAVNTSSNHPPTLQSNRHFSRSNGRQFDHGKHSSNETMRESEEGETIVGSNPGTMKKGHTKRSSSITAFLSIFAFPGRRRRTDSTVSEKAAPVLPVTIPPPPTSPTSSADSPSLPRGPSVSPTKKNPLRSVSVPAESCSTSGVERRPRRFPYLHPLLSRRRVDSMETVTASDNNISKGKTRPFLRDGGSFKESRAGGAGFIASHVTSPILARPAPQQKIVSNLDMHVDQNSFLPTSSSGDEKAALDRFYAKQERLAGVKRSASFSKPLPSIPIPAPTSPHAFSGLRSSYARSSTHLDAHGSLLPSSAATFGMPSTTSLALTTPDEESRSSMGIYSIGDLRRSAGMPDDEFINVTPSIEVYELESTAVPLGGVATSFASSYASISGLPSNFLAMGIHPSSAHGASTNPPSSYSHSQPSRTRKPSTASVSEKVKHQPSLGSMATAAGVGPSTSGQPHSRMKKLSIVSLTGDQKSLPAPLNASNIVQSSQQHPPRRSAKSLSKPSMSAFGIASSDAAVPHARSRSPATRQTSPHPTPGVIPKSKSYAEFKSRTHLPSASTLEPPLPPTRSKTGKGKNKAESKAPDVPSHLQSQPLHHRQSSRQLQQPIRRLPSISSVVSPQESTLPTQPYYTQYPLSYQPAPSVNVNQPSSQPLRRSHTVPEPSISPIPATVELAPPPPQPKASGRTSRSSSIPNSAASGAPWPGPAPPALPVSASTQPDFAITGGRWAIPPIPPEPAPRNRPVSKRSLPALSSTRSQVGWGR</sequence>
<feature type="region of interest" description="Disordered" evidence="1">
    <location>
        <begin position="84"/>
        <end position="148"/>
    </location>
</feature>
<feature type="region of interest" description="Disordered" evidence="1">
    <location>
        <begin position="405"/>
        <end position="462"/>
    </location>
</feature>
<reference evidence="2 3" key="1">
    <citation type="submission" date="2014-04" db="EMBL/GenBank/DDBJ databases">
        <authorList>
            <consortium name="DOE Joint Genome Institute"/>
            <person name="Kuo A."/>
            <person name="Girlanda M."/>
            <person name="Perotto S."/>
            <person name="Kohler A."/>
            <person name="Nagy L.G."/>
            <person name="Floudas D."/>
            <person name="Copeland A."/>
            <person name="Barry K.W."/>
            <person name="Cichocki N."/>
            <person name="Veneault-Fourrey C."/>
            <person name="LaButti K."/>
            <person name="Lindquist E.A."/>
            <person name="Lipzen A."/>
            <person name="Lundell T."/>
            <person name="Morin E."/>
            <person name="Murat C."/>
            <person name="Sun H."/>
            <person name="Tunlid A."/>
            <person name="Henrissat B."/>
            <person name="Grigoriev I.V."/>
            <person name="Hibbett D.S."/>
            <person name="Martin F."/>
            <person name="Nordberg H.P."/>
            <person name="Cantor M.N."/>
            <person name="Hua S.X."/>
        </authorList>
    </citation>
    <scope>NUCLEOTIDE SEQUENCE [LARGE SCALE GENOMIC DNA]</scope>
    <source>
        <strain evidence="2 3">MUT 4182</strain>
    </source>
</reference>
<protein>
    <submittedName>
        <fullName evidence="2">Uncharacterized protein</fullName>
    </submittedName>
</protein>
<evidence type="ECO:0000313" key="3">
    <source>
        <dbReference type="Proteomes" id="UP000054248"/>
    </source>
</evidence>
<dbReference type="EMBL" id="KN823003">
    <property type="protein sequence ID" value="KIO27816.1"/>
    <property type="molecule type" value="Genomic_DNA"/>
</dbReference>
<organism evidence="2 3">
    <name type="scientific">Tulasnella calospora MUT 4182</name>
    <dbReference type="NCBI Taxonomy" id="1051891"/>
    <lineage>
        <taxon>Eukaryota</taxon>
        <taxon>Fungi</taxon>
        <taxon>Dikarya</taxon>
        <taxon>Basidiomycota</taxon>
        <taxon>Agaricomycotina</taxon>
        <taxon>Agaricomycetes</taxon>
        <taxon>Cantharellales</taxon>
        <taxon>Tulasnellaceae</taxon>
        <taxon>Tulasnella</taxon>
    </lineage>
</organism>
<evidence type="ECO:0000313" key="2">
    <source>
        <dbReference type="EMBL" id="KIO27816.1"/>
    </source>
</evidence>
<feature type="compositionally biased region" description="Low complexity" evidence="1">
    <location>
        <begin position="685"/>
        <end position="704"/>
    </location>
</feature>
<dbReference type="OrthoDB" id="3203320at2759"/>
<reference evidence="3" key="2">
    <citation type="submission" date="2015-01" db="EMBL/GenBank/DDBJ databases">
        <title>Evolutionary Origins and Diversification of the Mycorrhizal Mutualists.</title>
        <authorList>
            <consortium name="DOE Joint Genome Institute"/>
            <consortium name="Mycorrhizal Genomics Consortium"/>
            <person name="Kohler A."/>
            <person name="Kuo A."/>
            <person name="Nagy L.G."/>
            <person name="Floudas D."/>
            <person name="Copeland A."/>
            <person name="Barry K.W."/>
            <person name="Cichocki N."/>
            <person name="Veneault-Fourrey C."/>
            <person name="LaButti K."/>
            <person name="Lindquist E.A."/>
            <person name="Lipzen A."/>
            <person name="Lundell T."/>
            <person name="Morin E."/>
            <person name="Murat C."/>
            <person name="Riley R."/>
            <person name="Ohm R."/>
            <person name="Sun H."/>
            <person name="Tunlid A."/>
            <person name="Henrissat B."/>
            <person name="Grigoriev I.V."/>
            <person name="Hibbett D.S."/>
            <person name="Martin F."/>
        </authorList>
    </citation>
    <scope>NUCLEOTIDE SEQUENCE [LARGE SCALE GENOMIC DNA]</scope>
    <source>
        <strain evidence="3">MUT 4182</strain>
    </source>
</reference>
<dbReference type="AlphaFoldDB" id="A0A0C3QKF0"/>
<dbReference type="HOGENOM" id="CLU_364928_0_0_1"/>
<feature type="compositionally biased region" description="Basic and acidic residues" evidence="1">
    <location>
        <begin position="31"/>
        <end position="46"/>
    </location>
</feature>
<feature type="region of interest" description="Disordered" evidence="1">
    <location>
        <begin position="487"/>
        <end position="765"/>
    </location>
</feature>
<accession>A0A0C3QKF0</accession>
<feature type="compositionally biased region" description="Polar residues" evidence="1">
    <location>
        <begin position="406"/>
        <end position="432"/>
    </location>
</feature>
<gene>
    <name evidence="2" type="ORF">M407DRAFT_22989</name>
</gene>
<evidence type="ECO:0000256" key="1">
    <source>
        <dbReference type="SAM" id="MobiDB-lite"/>
    </source>
</evidence>
<keyword evidence="3" id="KW-1185">Reference proteome</keyword>
<proteinExistence type="predicted"/>
<feature type="compositionally biased region" description="Polar residues" evidence="1">
    <location>
        <begin position="615"/>
        <end position="656"/>
    </location>
</feature>
<feature type="compositionally biased region" description="Pro residues" evidence="1">
    <location>
        <begin position="733"/>
        <end position="742"/>
    </location>
</feature>